<proteinExistence type="predicted"/>
<dbReference type="NCBIfam" id="TIGR02937">
    <property type="entry name" value="sigma70-ECF"/>
    <property type="match status" value="1"/>
</dbReference>
<dbReference type="EMBL" id="LJKE01000132">
    <property type="protein sequence ID" value="KZD50184.1"/>
    <property type="molecule type" value="Genomic_DNA"/>
</dbReference>
<reference evidence="1 2" key="1">
    <citation type="submission" date="2015-09" db="EMBL/GenBank/DDBJ databases">
        <title>Bacillus cereus food isolates.</title>
        <authorList>
            <person name="Boekhorst J."/>
        </authorList>
    </citation>
    <scope>NUCLEOTIDE SEQUENCE [LARGE SCALE GENOMIC DNA]</scope>
    <source>
        <strain evidence="1 2">B4088</strain>
    </source>
</reference>
<dbReference type="InterPro" id="IPR014284">
    <property type="entry name" value="RNA_pol_sigma-70_dom"/>
</dbReference>
<dbReference type="InterPro" id="IPR013325">
    <property type="entry name" value="RNA_pol_sigma_r2"/>
</dbReference>
<dbReference type="AlphaFoldDB" id="A0A164KFJ1"/>
<accession>A0A164KFJ1</accession>
<dbReference type="Gene3D" id="1.10.1740.10">
    <property type="match status" value="1"/>
</dbReference>
<evidence type="ECO:0000313" key="2">
    <source>
        <dbReference type="Proteomes" id="UP000076482"/>
    </source>
</evidence>
<protein>
    <submittedName>
        <fullName evidence="1">RNA polymerase sporulation specific sigma factor SigH</fullName>
    </submittedName>
</protein>
<dbReference type="RefSeq" id="WP_063263559.1">
    <property type="nucleotide sequence ID" value="NZ_LJKE01000132.1"/>
</dbReference>
<dbReference type="PATRIC" id="fig|1396.535.peg.5626"/>
<evidence type="ECO:0000313" key="1">
    <source>
        <dbReference type="EMBL" id="KZD50184.1"/>
    </source>
</evidence>
<organism evidence="1 2">
    <name type="scientific">Bacillus cereus</name>
    <dbReference type="NCBI Taxonomy" id="1396"/>
    <lineage>
        <taxon>Bacteria</taxon>
        <taxon>Bacillati</taxon>
        <taxon>Bacillota</taxon>
        <taxon>Bacilli</taxon>
        <taxon>Bacillales</taxon>
        <taxon>Bacillaceae</taxon>
        <taxon>Bacillus</taxon>
        <taxon>Bacillus cereus group</taxon>
    </lineage>
</organism>
<dbReference type="Proteomes" id="UP000076482">
    <property type="component" value="Unassembled WGS sequence"/>
</dbReference>
<comment type="caution">
    <text evidence="1">The sequence shown here is derived from an EMBL/GenBank/DDBJ whole genome shotgun (WGS) entry which is preliminary data.</text>
</comment>
<dbReference type="GO" id="GO:0006352">
    <property type="term" value="P:DNA-templated transcription initiation"/>
    <property type="evidence" value="ECO:0007669"/>
    <property type="project" value="InterPro"/>
</dbReference>
<dbReference type="SUPFAM" id="SSF88946">
    <property type="entry name" value="Sigma2 domain of RNA polymerase sigma factors"/>
    <property type="match status" value="1"/>
</dbReference>
<name>A0A164KFJ1_BACCE</name>
<sequence length="347" mass="40783">MQNELDLSQLDDQELVVLIKRSKQEDRERYIEFLLRRYQRPNNEVQQFLKVFSKEPISPASSSHSFGSIDFDRIPLNVLVEINKCTTDLSIMYQLRKRLYDLKCNKDTSNIETEACLAGLQTYSPLAAQVLYERFRYNIKIAPDEYLVLLIQQGNTHLQEELTERLEKFVHRLVATLKNKKKLHSRFYDNDDFIQEAYMGLLNAYTDYKIERKTRFQEFARHVIFKHIVTQLKREQNKRNRATHQSLSYYKQVGGDVTDSTFLDLIRSAELTPEELLSVEESIDEAIPLFSEMELNVFSFKYFGFSYKEISKLMNTDIKAVDNGIQRAHNKGDRYRLALIEENGGIS</sequence>
<dbReference type="GO" id="GO:0003700">
    <property type="term" value="F:DNA-binding transcription factor activity"/>
    <property type="evidence" value="ECO:0007669"/>
    <property type="project" value="InterPro"/>
</dbReference>
<gene>
    <name evidence="1" type="ORF">B4088_6381</name>
</gene>